<evidence type="ECO:0000256" key="5">
    <source>
        <dbReference type="PIRSR" id="PIRSR600821-50"/>
    </source>
</evidence>
<dbReference type="PANTHER" id="PTHR30511:SF0">
    <property type="entry name" value="ALANINE RACEMASE, CATABOLIC-RELATED"/>
    <property type="match status" value="1"/>
</dbReference>
<feature type="domain" description="Alanine racemase C-terminal" evidence="7">
    <location>
        <begin position="265"/>
        <end position="393"/>
    </location>
</feature>
<feature type="binding site" evidence="4 6">
    <location>
        <position position="339"/>
    </location>
    <ligand>
        <name>substrate</name>
    </ligand>
</feature>
<dbReference type="SUPFAM" id="SSF51419">
    <property type="entry name" value="PLP-binding barrel"/>
    <property type="match status" value="1"/>
</dbReference>
<comment type="pathway">
    <text evidence="4">Amino-acid biosynthesis; D-alanine biosynthesis; D-alanine from L-alanine: step 1/1.</text>
</comment>
<feature type="active site" description="Proton acceptor; specific for D-alanine" evidence="4">
    <location>
        <position position="30"/>
    </location>
</feature>
<dbReference type="EMBL" id="CP121194">
    <property type="protein sequence ID" value="XBH10075.1"/>
    <property type="molecule type" value="Genomic_DNA"/>
</dbReference>
<dbReference type="Pfam" id="PF00842">
    <property type="entry name" value="Ala_racemase_C"/>
    <property type="match status" value="1"/>
</dbReference>
<evidence type="ECO:0000256" key="2">
    <source>
        <dbReference type="ARBA" id="ARBA00022898"/>
    </source>
</evidence>
<proteinExistence type="inferred from homology"/>
<dbReference type="GO" id="GO:0030170">
    <property type="term" value="F:pyridoxal phosphate binding"/>
    <property type="evidence" value="ECO:0007669"/>
    <property type="project" value="UniProtKB-UniRule"/>
</dbReference>
<comment type="function">
    <text evidence="4">Catalyzes the interconversion of L-alanine and D-alanine. May also act on other amino acids.</text>
</comment>
<dbReference type="Gene3D" id="3.20.20.10">
    <property type="entry name" value="Alanine racemase"/>
    <property type="match status" value="1"/>
</dbReference>
<feature type="active site" description="Proton acceptor; specific for L-alanine" evidence="4">
    <location>
        <position position="286"/>
    </location>
</feature>
<dbReference type="InterPro" id="IPR029066">
    <property type="entry name" value="PLP-binding_barrel"/>
</dbReference>
<dbReference type="Pfam" id="PF01168">
    <property type="entry name" value="Ala_racemase_N"/>
    <property type="match status" value="1"/>
</dbReference>
<evidence type="ECO:0000256" key="6">
    <source>
        <dbReference type="PIRSR" id="PIRSR600821-52"/>
    </source>
</evidence>
<gene>
    <name evidence="8" type="primary">alr</name>
    <name evidence="8" type="ORF">P4G45_16570</name>
</gene>
<dbReference type="SUPFAM" id="SSF50621">
    <property type="entry name" value="Alanine racemase C-terminal domain-like"/>
    <property type="match status" value="1"/>
</dbReference>
<dbReference type="AlphaFoldDB" id="A0AAU7CXR4"/>
<keyword evidence="3 4" id="KW-0413">Isomerase</keyword>
<dbReference type="GO" id="GO:0008784">
    <property type="term" value="F:alanine racemase activity"/>
    <property type="evidence" value="ECO:0007669"/>
    <property type="project" value="UniProtKB-UniRule"/>
</dbReference>
<dbReference type="CDD" id="cd00430">
    <property type="entry name" value="PLPDE_III_AR"/>
    <property type="match status" value="1"/>
</dbReference>
<evidence type="ECO:0000259" key="7">
    <source>
        <dbReference type="SMART" id="SM01005"/>
    </source>
</evidence>
<reference evidence="8" key="1">
    <citation type="submission" date="2023-03" db="EMBL/GenBank/DDBJ databases">
        <title>Edaphobacter sp.</title>
        <authorList>
            <person name="Huber K.J."/>
            <person name="Papendorf J."/>
            <person name="Pilke C."/>
            <person name="Bunk B."/>
            <person name="Sproeer C."/>
            <person name="Pester M."/>
        </authorList>
    </citation>
    <scope>NUCLEOTIDE SEQUENCE</scope>
    <source>
        <strain evidence="8">DSM 109919</strain>
    </source>
</reference>
<dbReference type="GO" id="GO:0030632">
    <property type="term" value="P:D-alanine biosynthetic process"/>
    <property type="evidence" value="ECO:0007669"/>
    <property type="project" value="UniProtKB-UniRule"/>
</dbReference>
<sequence length="396" mass="42165">MEISEERLVANYRALVSGAGDGVTVLAVVKADGYAHGAKVCAPVLARAGVEWLGVTDAEEGAAVRAAVAGISEKRQPRIMVMSGLLREDAEAIVRHGLTPIVWTRQQMEWLAEAVVQRGAEPLAVHLEIDTGMARQGVAPGAELRELLKWLVVQPNLRLDGVMTHFASSEVADSPLTLRQRVRFEQAIGEVAAAGLQPVWVHAGNSSTVDNSAVSVHDPGSLVWLRSVASGIGARAMVRCGLALYGYCLPVEGGRSLVRPELRPVMTWKTRVIGIRDVQAGDSVGYNAIFTAHRPMRLALLPVGYADGLRRELSASDATPGGWVMIGGRRAMIVGRVSMNLTVVDVTDISGVSVCDEVVLLGDGITADDHARLAHTIAYEIVCGMRAEPRLVNAAG</sequence>
<dbReference type="InterPro" id="IPR001608">
    <property type="entry name" value="Ala_racemase_N"/>
</dbReference>
<dbReference type="HAMAP" id="MF_01201">
    <property type="entry name" value="Ala_racemase"/>
    <property type="match status" value="1"/>
</dbReference>
<dbReference type="InterPro" id="IPR011079">
    <property type="entry name" value="Ala_racemase_C"/>
</dbReference>
<name>A0AAU7CXR4_9BACT</name>
<accession>A0AAU7CXR4</accession>
<dbReference type="SMART" id="SM01005">
    <property type="entry name" value="Ala_racemase_C"/>
    <property type="match status" value="1"/>
</dbReference>
<comment type="cofactor">
    <cofactor evidence="1 4 5">
        <name>pyridoxal 5'-phosphate</name>
        <dbReference type="ChEBI" id="CHEBI:597326"/>
    </cofactor>
</comment>
<organism evidence="8">
    <name type="scientific">Edaphobacter paludis</name>
    <dbReference type="NCBI Taxonomy" id="3035702"/>
    <lineage>
        <taxon>Bacteria</taxon>
        <taxon>Pseudomonadati</taxon>
        <taxon>Acidobacteriota</taxon>
        <taxon>Terriglobia</taxon>
        <taxon>Terriglobales</taxon>
        <taxon>Acidobacteriaceae</taxon>
        <taxon>Edaphobacter</taxon>
    </lineage>
</organism>
<dbReference type="EC" id="5.1.1.1" evidence="4"/>
<protein>
    <recommendedName>
        <fullName evidence="4">Alanine racemase</fullName>
        <ecNumber evidence="4">5.1.1.1</ecNumber>
    </recommendedName>
</protein>
<evidence type="ECO:0000256" key="4">
    <source>
        <dbReference type="HAMAP-Rule" id="MF_01201"/>
    </source>
</evidence>
<evidence type="ECO:0000256" key="3">
    <source>
        <dbReference type="ARBA" id="ARBA00023235"/>
    </source>
</evidence>
<dbReference type="InterPro" id="IPR009006">
    <property type="entry name" value="Ala_racemase/Decarboxylase_C"/>
</dbReference>
<dbReference type="InterPro" id="IPR000821">
    <property type="entry name" value="Ala_racemase"/>
</dbReference>
<keyword evidence="2 4" id="KW-0663">Pyridoxal phosphate</keyword>
<feature type="binding site" evidence="4 6">
    <location>
        <position position="135"/>
    </location>
    <ligand>
        <name>substrate</name>
    </ligand>
</feature>
<comment type="catalytic activity">
    <reaction evidence="4">
        <text>L-alanine = D-alanine</text>
        <dbReference type="Rhea" id="RHEA:20249"/>
        <dbReference type="ChEBI" id="CHEBI:57416"/>
        <dbReference type="ChEBI" id="CHEBI:57972"/>
        <dbReference type="EC" id="5.1.1.1"/>
    </reaction>
</comment>
<dbReference type="RefSeq" id="WP_348267581.1">
    <property type="nucleotide sequence ID" value="NZ_CP121194.1"/>
</dbReference>
<evidence type="ECO:0000256" key="1">
    <source>
        <dbReference type="ARBA" id="ARBA00001933"/>
    </source>
</evidence>
<evidence type="ECO:0000313" key="8">
    <source>
        <dbReference type="EMBL" id="XBH10075.1"/>
    </source>
</evidence>
<feature type="modified residue" description="N6-(pyridoxal phosphate)lysine" evidence="4 5">
    <location>
        <position position="30"/>
    </location>
</feature>
<dbReference type="GO" id="GO:0005829">
    <property type="term" value="C:cytosol"/>
    <property type="evidence" value="ECO:0007669"/>
    <property type="project" value="TreeGrafter"/>
</dbReference>
<dbReference type="PRINTS" id="PR00992">
    <property type="entry name" value="ALARACEMASE"/>
</dbReference>
<comment type="similarity">
    <text evidence="4">Belongs to the alanine racemase family.</text>
</comment>
<dbReference type="NCBIfam" id="TIGR00492">
    <property type="entry name" value="alr"/>
    <property type="match status" value="1"/>
</dbReference>
<dbReference type="Gene3D" id="2.40.37.10">
    <property type="entry name" value="Lyase, Ornithine Decarboxylase, Chain A, domain 1"/>
    <property type="match status" value="1"/>
</dbReference>
<dbReference type="PANTHER" id="PTHR30511">
    <property type="entry name" value="ALANINE RACEMASE"/>
    <property type="match status" value="1"/>
</dbReference>
<dbReference type="KEGG" id="epl:P4G45_16570"/>